<feature type="transmembrane region" description="Helical" evidence="1">
    <location>
        <begin position="111"/>
        <end position="132"/>
    </location>
</feature>
<dbReference type="GeneID" id="182219"/>
<keyword evidence="3" id="KW-1185">Reference proteome</keyword>
<sequence length="179" mass="20076">MYSVHATSVMASSSLNCTSVMLRNHFIVAVNVDKIAQISIGLYYALLILVESSLFFLLLTVHFKIRRGSHPFFGLLFGCVLLCYIICGVAEAVCQFLFLFGGSSDTLSVVYLIYDLAYAATTALVFCCLIELPNVCHRIRPIARIQQSRESMIQNVFGKELNVVPTQAEYFAKLQNEWK</sequence>
<evidence type="ECO:0000313" key="4">
    <source>
        <dbReference type="WormBase" id="C04F5.2a"/>
    </source>
</evidence>
<evidence type="ECO:0000313" key="2">
    <source>
        <dbReference type="EMBL" id="CCD63012.1"/>
    </source>
</evidence>
<dbReference type="InterPro" id="IPR052854">
    <property type="entry name" value="Serpentine_rcpt_epsilon"/>
</dbReference>
<evidence type="ECO:0000313" key="3">
    <source>
        <dbReference type="Proteomes" id="UP000001940"/>
    </source>
</evidence>
<keyword evidence="1" id="KW-0472">Membrane</keyword>
<dbReference type="ExpressionAtlas" id="Q9GZD6">
    <property type="expression patterns" value="baseline"/>
</dbReference>
<dbReference type="PANTHER" id="PTHR47518:SF10">
    <property type="entry name" value="G PROTEIN-COUPLED RECEPTOR-RELATED"/>
    <property type="match status" value="1"/>
</dbReference>
<dbReference type="Proteomes" id="UP000001940">
    <property type="component" value="Chromosome V"/>
</dbReference>
<dbReference type="RefSeq" id="NP_504364.2">
    <property type="nucleotide sequence ID" value="NM_071963.2"/>
</dbReference>
<name>Q9GZD6_CAEEL</name>
<dbReference type="UCSC" id="C04F5.2">
    <property type="organism name" value="c. elegans"/>
</dbReference>
<keyword evidence="1" id="KW-1133">Transmembrane helix</keyword>
<dbReference type="CTD" id="182219"/>
<keyword evidence="2" id="KW-0675">Receptor</keyword>
<protein>
    <submittedName>
        <fullName evidence="2">G protein-coupled receptor</fullName>
    </submittedName>
</protein>
<organism evidence="2 3">
    <name type="scientific">Caenorhabditis elegans</name>
    <dbReference type="NCBI Taxonomy" id="6239"/>
    <lineage>
        <taxon>Eukaryota</taxon>
        <taxon>Metazoa</taxon>
        <taxon>Ecdysozoa</taxon>
        <taxon>Nematoda</taxon>
        <taxon>Chromadorea</taxon>
        <taxon>Rhabditida</taxon>
        <taxon>Rhabditina</taxon>
        <taxon>Rhabditomorpha</taxon>
        <taxon>Rhabditoidea</taxon>
        <taxon>Rhabditidae</taxon>
        <taxon>Peloderinae</taxon>
        <taxon>Caenorhabditis</taxon>
    </lineage>
</organism>
<feature type="transmembrane region" description="Helical" evidence="1">
    <location>
        <begin position="73"/>
        <end position="99"/>
    </location>
</feature>
<evidence type="ECO:0000256" key="1">
    <source>
        <dbReference type="SAM" id="Phobius"/>
    </source>
</evidence>
<dbReference type="PaxDb" id="6239-C04F5.2"/>
<dbReference type="EMBL" id="BX284605">
    <property type="protein sequence ID" value="CCD63012.1"/>
    <property type="molecule type" value="Genomic_DNA"/>
</dbReference>
<dbReference type="PIR" id="T33765">
    <property type="entry name" value="T33765"/>
</dbReference>
<dbReference type="AlphaFoldDB" id="Q9GZD6"/>
<dbReference type="eggNOG" id="ENOG502TH6J">
    <property type="taxonomic scope" value="Eukaryota"/>
</dbReference>
<accession>Q9GZD6</accession>
<feature type="transmembrane region" description="Helical" evidence="1">
    <location>
        <begin position="41"/>
        <end position="61"/>
    </location>
</feature>
<dbReference type="HOGENOM" id="CLU_1504795_0_0_1"/>
<dbReference type="PANTHER" id="PTHR47518">
    <property type="entry name" value="SERPENTINE RECEPTOR CLASS EPSILON-13-RELATED"/>
    <property type="match status" value="1"/>
</dbReference>
<dbReference type="WormBase" id="C04F5.2a">
    <property type="protein sequence ID" value="CE35223"/>
    <property type="gene ID" value="WBGene00015444"/>
</dbReference>
<dbReference type="AGR" id="WB:WBGene00015444"/>
<proteinExistence type="predicted"/>
<keyword evidence="1" id="KW-0812">Transmembrane</keyword>
<dbReference type="OrthoDB" id="5830125at2759"/>
<reference evidence="2 3" key="1">
    <citation type="journal article" date="1998" name="Science">
        <title>Genome sequence of the nematode C. elegans: a platform for investigating biology.</title>
        <authorList>
            <consortium name="The C. elegans sequencing consortium"/>
            <person name="Sulson J.E."/>
            <person name="Waterston R."/>
        </authorList>
    </citation>
    <scope>NUCLEOTIDE SEQUENCE [LARGE SCALE GENOMIC DNA]</scope>
    <source>
        <strain evidence="2 3">Bristol N2</strain>
    </source>
</reference>
<gene>
    <name evidence="2 4" type="ORF">C04F5.2</name>
    <name evidence="2" type="ORF">CELE_C04F5.2</name>
</gene>